<dbReference type="SMART" id="SM00862">
    <property type="entry name" value="Trans_reg_C"/>
    <property type="match status" value="1"/>
</dbReference>
<evidence type="ECO:0000259" key="8">
    <source>
        <dbReference type="PROSITE" id="PS50110"/>
    </source>
</evidence>
<dbReference type="Pfam" id="PF00072">
    <property type="entry name" value="Response_reg"/>
    <property type="match status" value="1"/>
</dbReference>
<keyword evidence="11" id="KW-1185">Reference proteome</keyword>
<keyword evidence="2" id="KW-0902">Two-component regulatory system</keyword>
<dbReference type="PROSITE" id="PS51755">
    <property type="entry name" value="OMPR_PHOB"/>
    <property type="match status" value="1"/>
</dbReference>
<comment type="caution">
    <text evidence="10">The sequence shown here is derived from an EMBL/GenBank/DDBJ whole genome shotgun (WGS) entry which is preliminary data.</text>
</comment>
<protein>
    <submittedName>
        <fullName evidence="10">DNA-binding response regulator</fullName>
    </submittedName>
</protein>
<feature type="domain" description="Response regulatory" evidence="8">
    <location>
        <begin position="11"/>
        <end position="125"/>
    </location>
</feature>
<organism evidence="10 11">
    <name type="scientific">Saccharibacillus kuerlensis</name>
    <dbReference type="NCBI Taxonomy" id="459527"/>
    <lineage>
        <taxon>Bacteria</taxon>
        <taxon>Bacillati</taxon>
        <taxon>Bacillota</taxon>
        <taxon>Bacilli</taxon>
        <taxon>Bacillales</taxon>
        <taxon>Paenibacillaceae</taxon>
        <taxon>Saccharibacillus</taxon>
    </lineage>
</organism>
<evidence type="ECO:0000313" key="11">
    <source>
        <dbReference type="Proteomes" id="UP000606653"/>
    </source>
</evidence>
<dbReference type="CDD" id="cd17574">
    <property type="entry name" value="REC_OmpR"/>
    <property type="match status" value="1"/>
</dbReference>
<dbReference type="Pfam" id="PF00486">
    <property type="entry name" value="Trans_reg_C"/>
    <property type="match status" value="1"/>
</dbReference>
<evidence type="ECO:0000313" key="10">
    <source>
        <dbReference type="EMBL" id="GGN91970.1"/>
    </source>
</evidence>
<dbReference type="SUPFAM" id="SSF52172">
    <property type="entry name" value="CheY-like"/>
    <property type="match status" value="1"/>
</dbReference>
<dbReference type="PROSITE" id="PS50110">
    <property type="entry name" value="RESPONSE_REGULATORY"/>
    <property type="match status" value="1"/>
</dbReference>
<dbReference type="CDD" id="cd00383">
    <property type="entry name" value="trans_reg_C"/>
    <property type="match status" value="1"/>
</dbReference>
<dbReference type="SUPFAM" id="SSF46894">
    <property type="entry name" value="C-terminal effector domain of the bipartite response regulators"/>
    <property type="match status" value="1"/>
</dbReference>
<keyword evidence="3" id="KW-0805">Transcription regulation</keyword>
<evidence type="ECO:0000256" key="7">
    <source>
        <dbReference type="PROSITE-ProRule" id="PRU01091"/>
    </source>
</evidence>
<dbReference type="GO" id="GO:0003677">
    <property type="term" value="F:DNA binding"/>
    <property type="evidence" value="ECO:0007669"/>
    <property type="project" value="UniProtKB-KW"/>
</dbReference>
<keyword evidence="5" id="KW-0804">Transcription</keyword>
<gene>
    <name evidence="10" type="primary">phoP</name>
    <name evidence="10" type="ORF">GCM10010969_03950</name>
</gene>
<evidence type="ECO:0000259" key="9">
    <source>
        <dbReference type="PROSITE" id="PS51755"/>
    </source>
</evidence>
<dbReference type="SMART" id="SM00448">
    <property type="entry name" value="REC"/>
    <property type="match status" value="1"/>
</dbReference>
<reference evidence="11" key="1">
    <citation type="journal article" date="2019" name="Int. J. Syst. Evol. Microbiol.">
        <title>The Global Catalogue of Microorganisms (GCM) 10K type strain sequencing project: providing services to taxonomists for standard genome sequencing and annotation.</title>
        <authorList>
            <consortium name="The Broad Institute Genomics Platform"/>
            <consortium name="The Broad Institute Genome Sequencing Center for Infectious Disease"/>
            <person name="Wu L."/>
            <person name="Ma J."/>
        </authorList>
    </citation>
    <scope>NUCLEOTIDE SEQUENCE [LARGE SCALE GENOMIC DNA]</scope>
    <source>
        <strain evidence="11">CGMCC 1.6964</strain>
    </source>
</reference>
<dbReference type="PANTHER" id="PTHR48111:SF1">
    <property type="entry name" value="TWO-COMPONENT RESPONSE REGULATOR ORR33"/>
    <property type="match status" value="1"/>
</dbReference>
<dbReference type="Gene3D" id="3.40.50.2300">
    <property type="match status" value="1"/>
</dbReference>
<dbReference type="Gene3D" id="6.10.250.690">
    <property type="match status" value="1"/>
</dbReference>
<dbReference type="Gene3D" id="1.10.10.10">
    <property type="entry name" value="Winged helix-like DNA-binding domain superfamily/Winged helix DNA-binding domain"/>
    <property type="match status" value="1"/>
</dbReference>
<evidence type="ECO:0000256" key="6">
    <source>
        <dbReference type="PROSITE-ProRule" id="PRU00169"/>
    </source>
</evidence>
<name>A0ABQ2KUK1_9BACL</name>
<keyword evidence="4 7" id="KW-0238">DNA-binding</keyword>
<dbReference type="InterPro" id="IPR036388">
    <property type="entry name" value="WH-like_DNA-bd_sf"/>
</dbReference>
<evidence type="ECO:0000256" key="3">
    <source>
        <dbReference type="ARBA" id="ARBA00023015"/>
    </source>
</evidence>
<dbReference type="InterPro" id="IPR016032">
    <property type="entry name" value="Sig_transdc_resp-reg_C-effctor"/>
</dbReference>
<dbReference type="InterPro" id="IPR011006">
    <property type="entry name" value="CheY-like_superfamily"/>
</dbReference>
<evidence type="ECO:0000256" key="2">
    <source>
        <dbReference type="ARBA" id="ARBA00023012"/>
    </source>
</evidence>
<evidence type="ECO:0000256" key="4">
    <source>
        <dbReference type="ARBA" id="ARBA00023125"/>
    </source>
</evidence>
<dbReference type="PANTHER" id="PTHR48111">
    <property type="entry name" value="REGULATOR OF RPOS"/>
    <property type="match status" value="1"/>
</dbReference>
<accession>A0ABQ2KUK1</accession>
<dbReference type="EMBL" id="BMLN01000001">
    <property type="protein sequence ID" value="GGN91970.1"/>
    <property type="molecule type" value="Genomic_DNA"/>
</dbReference>
<feature type="domain" description="OmpR/PhoB-type" evidence="9">
    <location>
        <begin position="142"/>
        <end position="240"/>
    </location>
</feature>
<evidence type="ECO:0000256" key="5">
    <source>
        <dbReference type="ARBA" id="ARBA00023163"/>
    </source>
</evidence>
<proteinExistence type="predicted"/>
<sequence>MKWGIEPMARKLLVIEDEPTLSRLISYNLSQDGYEVVLEEHGTGGYERARREAFDLILLDLMLPGMSGIEILEKLRGSGVKTPIVILTAKNAEEDIVLGLKLGADDYITKPFGVSEMLARVGAVIRRTSGEETEYAVPAASESKISLGALTIYPDKYEVTLGQQAINLRPKEFEVLLYLARKPGVVMTRDDLMNAVWGFDYIGGQRTVDVHVSSLRKKLELDPGSVHIDSIRGVGYKLVVAQAKVDSRPSL</sequence>
<feature type="modified residue" description="4-aspartylphosphate" evidence="6">
    <location>
        <position position="60"/>
    </location>
</feature>
<feature type="DNA-binding region" description="OmpR/PhoB-type" evidence="7">
    <location>
        <begin position="142"/>
        <end position="240"/>
    </location>
</feature>
<dbReference type="Proteomes" id="UP000606653">
    <property type="component" value="Unassembled WGS sequence"/>
</dbReference>
<dbReference type="InterPro" id="IPR001867">
    <property type="entry name" value="OmpR/PhoB-type_DNA-bd"/>
</dbReference>
<evidence type="ECO:0000256" key="1">
    <source>
        <dbReference type="ARBA" id="ARBA00022553"/>
    </source>
</evidence>
<keyword evidence="1 6" id="KW-0597">Phosphoprotein</keyword>
<dbReference type="InterPro" id="IPR001789">
    <property type="entry name" value="Sig_transdc_resp-reg_receiver"/>
</dbReference>
<dbReference type="InterPro" id="IPR039420">
    <property type="entry name" value="WalR-like"/>
</dbReference>